<dbReference type="PANTHER" id="PTHR43398">
    <property type="entry name" value="DOLICHOL-PHOSPHATE MANNOSYLTRANSFERASE SUBUNIT 1"/>
    <property type="match status" value="1"/>
</dbReference>
<dbReference type="SUPFAM" id="SSF53448">
    <property type="entry name" value="Nucleotide-diphospho-sugar transferases"/>
    <property type="match status" value="1"/>
</dbReference>
<evidence type="ECO:0000256" key="1">
    <source>
        <dbReference type="ARBA" id="ARBA00006739"/>
    </source>
</evidence>
<feature type="domain" description="Glycosyltransferase 2-like" evidence="4">
    <location>
        <begin position="6"/>
        <end position="169"/>
    </location>
</feature>
<accession>A0AAU7V4L0</accession>
<evidence type="ECO:0000313" key="5">
    <source>
        <dbReference type="EMBL" id="XBW07142.1"/>
    </source>
</evidence>
<evidence type="ECO:0000259" key="4">
    <source>
        <dbReference type="Pfam" id="PF00535"/>
    </source>
</evidence>
<dbReference type="Gene3D" id="3.90.550.10">
    <property type="entry name" value="Spore Coat Polysaccharide Biosynthesis Protein SpsA, Chain A"/>
    <property type="match status" value="1"/>
</dbReference>
<proteinExistence type="inferred from homology"/>
<dbReference type="FunFam" id="3.90.550.10:FF:000122">
    <property type="entry name" value="Dolichol-phosphate mannosyltransferase subunit 1"/>
    <property type="match status" value="1"/>
</dbReference>
<dbReference type="KEGG" id="sapp:SAC06_05650"/>
<dbReference type="RefSeq" id="WP_350257348.1">
    <property type="nucleotide sequence ID" value="NZ_CP138335.1"/>
</dbReference>
<evidence type="ECO:0000256" key="3">
    <source>
        <dbReference type="ARBA" id="ARBA00022679"/>
    </source>
</evidence>
<gene>
    <name evidence="5" type="ORF">SAC06_05650</name>
</gene>
<dbReference type="AlphaFoldDB" id="A0AAU7V4L0"/>
<dbReference type="InterPro" id="IPR001173">
    <property type="entry name" value="Glyco_trans_2-like"/>
</dbReference>
<dbReference type="EMBL" id="CP138335">
    <property type="protein sequence ID" value="XBW07142.1"/>
    <property type="molecule type" value="Genomic_DNA"/>
</dbReference>
<dbReference type="InterPro" id="IPR029044">
    <property type="entry name" value="Nucleotide-diphossugar_trans"/>
</dbReference>
<dbReference type="GO" id="GO:0009247">
    <property type="term" value="P:glycolipid biosynthetic process"/>
    <property type="evidence" value="ECO:0007669"/>
    <property type="project" value="TreeGrafter"/>
</dbReference>
<sequence length="233" mass="26173">MDKPLIVIPTYNEIESLPLVLAQLSEVEVLVVDDNSPDGTGEWAQQFADTHPWCRVLHRESKGGLAGAYLAGFNYALEHGYRVVGQLDADGSHDPAEIGRLWARLHLPDQPAGVIGSRWVRGGRVRGWPLSRHLLSRLGNRYIRLALRMPIKDATAGFRLYRTSVLAEVLGELQMAGYGFQVEMTYRLVRRGYRLAEVPTTFRERRAGSSKMSAGIAIEQLVQVTRWAVQPRR</sequence>
<protein>
    <submittedName>
        <fullName evidence="5">Polyprenol monophosphomannose synthase</fullName>
    </submittedName>
</protein>
<reference evidence="5" key="1">
    <citation type="submission" date="2023-11" db="EMBL/GenBank/DDBJ databases">
        <title>Scrofimicrobium hongkongense sp. nov., isolated from a patient with peritonitis.</title>
        <authorList>
            <person name="Lao H.Y."/>
            <person name="Wong A.Y.P."/>
            <person name="Ng T.L."/>
            <person name="Wong R.Y.L."/>
            <person name="Yau M.C.Y."/>
            <person name="Lam J.Y.W."/>
            <person name="Siu G.K.H."/>
        </authorList>
    </citation>
    <scope>NUCLEOTIDE SEQUENCE</scope>
    <source>
        <strain evidence="5">R131</strain>
    </source>
</reference>
<evidence type="ECO:0000256" key="2">
    <source>
        <dbReference type="ARBA" id="ARBA00022676"/>
    </source>
</evidence>
<keyword evidence="2" id="KW-0328">Glycosyltransferase</keyword>
<keyword evidence="3" id="KW-0808">Transferase</keyword>
<dbReference type="PANTHER" id="PTHR43398:SF1">
    <property type="entry name" value="DOLICHOL-PHOSPHATE MANNOSYLTRANSFERASE SUBUNIT 1"/>
    <property type="match status" value="1"/>
</dbReference>
<organism evidence="5">
    <name type="scientific">Scrofimicrobium appendicitidis</name>
    <dbReference type="NCBI Taxonomy" id="3079930"/>
    <lineage>
        <taxon>Bacteria</taxon>
        <taxon>Bacillati</taxon>
        <taxon>Actinomycetota</taxon>
        <taxon>Actinomycetes</taxon>
        <taxon>Actinomycetales</taxon>
        <taxon>Actinomycetaceae</taxon>
        <taxon>Scrofimicrobium</taxon>
    </lineage>
</organism>
<dbReference type="InterPro" id="IPR039528">
    <property type="entry name" value="DPM1-like"/>
</dbReference>
<dbReference type="GO" id="GO:0004582">
    <property type="term" value="F:dolichyl-phosphate beta-D-mannosyltransferase activity"/>
    <property type="evidence" value="ECO:0007669"/>
    <property type="project" value="InterPro"/>
</dbReference>
<dbReference type="GO" id="GO:0016020">
    <property type="term" value="C:membrane"/>
    <property type="evidence" value="ECO:0007669"/>
    <property type="project" value="GOC"/>
</dbReference>
<dbReference type="Pfam" id="PF00535">
    <property type="entry name" value="Glycos_transf_2"/>
    <property type="match status" value="1"/>
</dbReference>
<name>A0AAU7V4L0_9ACTO</name>
<comment type="similarity">
    <text evidence="1">Belongs to the glycosyltransferase 2 family.</text>
</comment>
<dbReference type="CDD" id="cd06442">
    <property type="entry name" value="DPM1_like"/>
    <property type="match status" value="1"/>
</dbReference>